<reference evidence="2" key="1">
    <citation type="journal article" date="2013" name="PLoS ONE">
        <title>Direct detection of alternative open reading frames translation products in human significantly expands the proteome.</title>
        <authorList>
            <person name="Vanderperre B."/>
            <person name="Lucier J.-F."/>
            <person name="Motard J."/>
            <person name="Tremblay G."/>
            <person name="Vanderperre S."/>
            <person name="Wisztorski M."/>
            <person name="Salzet M."/>
            <person name="Boisvert F.-M."/>
            <person name="Roucou X."/>
        </authorList>
    </citation>
    <scope>NUCLEOTIDE SEQUENCE</scope>
</reference>
<proteinExistence type="predicted"/>
<evidence type="ECO:0000256" key="1">
    <source>
        <dbReference type="SAM" id="MobiDB-lite"/>
    </source>
</evidence>
<organism evidence="2">
    <name type="scientific">Homo sapiens</name>
    <name type="common">Human</name>
    <dbReference type="NCBI Taxonomy" id="9606"/>
    <lineage>
        <taxon>Eukaryota</taxon>
        <taxon>Metazoa</taxon>
        <taxon>Chordata</taxon>
        <taxon>Craniata</taxon>
        <taxon>Vertebrata</taxon>
        <taxon>Euteleostomi</taxon>
        <taxon>Mammalia</taxon>
        <taxon>Eutheria</taxon>
        <taxon>Euarchontoglires</taxon>
        <taxon>Primates</taxon>
        <taxon>Haplorrhini</taxon>
        <taxon>Catarrhini</taxon>
        <taxon>Hominidae</taxon>
        <taxon>Homo</taxon>
    </lineage>
</organism>
<feature type="compositionally biased region" description="Polar residues" evidence="1">
    <location>
        <begin position="7"/>
        <end position="22"/>
    </location>
</feature>
<dbReference type="MalaCards" id="LOC100287944"/>
<evidence type="ECO:0000313" key="2">
    <source>
        <dbReference type="EMBL" id="CCQ43972.1"/>
    </source>
</evidence>
<accession>L8ECQ4</accession>
<feature type="region of interest" description="Disordered" evidence="1">
    <location>
        <begin position="1"/>
        <end position="45"/>
    </location>
</feature>
<dbReference type="AlphaFoldDB" id="L8ECQ4"/>
<sequence length="45" mass="4974">MMMSGQMPESQNGMSSWGTIKPQTPGGEKISCHIKQVGRKEEYST</sequence>
<dbReference type="EMBL" id="HF584475">
    <property type="protein sequence ID" value="CCQ43972.1"/>
    <property type="molecule type" value="Genomic_DNA"/>
</dbReference>
<gene>
    <name evidence="2" type="primary">LOC100287944</name>
</gene>
<dbReference type="GeneCards" id="LOC100287944"/>
<protein>
    <submittedName>
        <fullName evidence="2">Alternative protein LOC100287944</fullName>
    </submittedName>
</protein>
<name>L8ECQ4_HUMAN</name>
<dbReference type="ChiTaRS" id="LOC100287944">
    <property type="organism name" value="human"/>
</dbReference>